<organism evidence="3 4">
    <name type="scientific">Amphritea balenae</name>
    <dbReference type="NCBI Taxonomy" id="452629"/>
    <lineage>
        <taxon>Bacteria</taxon>
        <taxon>Pseudomonadati</taxon>
        <taxon>Pseudomonadota</taxon>
        <taxon>Gammaproteobacteria</taxon>
        <taxon>Oceanospirillales</taxon>
        <taxon>Oceanospirillaceae</taxon>
        <taxon>Amphritea</taxon>
    </lineage>
</organism>
<evidence type="ECO:0000313" key="3">
    <source>
        <dbReference type="EMBL" id="RRD01437.1"/>
    </source>
</evidence>
<gene>
    <name evidence="3" type="ORF">EHS89_02430</name>
</gene>
<name>A0A3P1SW46_9GAMM</name>
<dbReference type="OrthoDB" id="9783941at2"/>
<dbReference type="Gene3D" id="3.40.190.170">
    <property type="entry name" value="Bacterial extracellular solute-binding protein, family 7"/>
    <property type="match status" value="1"/>
</dbReference>
<feature type="signal peptide" evidence="2">
    <location>
        <begin position="1"/>
        <end position="25"/>
    </location>
</feature>
<dbReference type="AlphaFoldDB" id="A0A3P1SW46"/>
<sequence>MIKKITTTLGLSAVLSVASALPVSAASMVWDMPNEYPATSVQGEGDKYFGVMLNKTSKGEIEIAHHFGGALGLKSKDQLDAVGDGAVVLANTFIPPLGGVDPIFLLSSLPFLSSNTEEAKTLYDVAKPEYQRVLAKYNQKLLYASPWPSSGLWGKEALTNNDAVNNLKMRTYDANGTKVFRNAGSSPIQLSWADIVPQLSTGGIDGVLTSIEAGLSGSFNDYVSHFTALNYDSTINLVTMNLDTWNGLSPELQKAVSAAAIETETHVWNNTSNVVQKAYAAGREKGLTVVEDVPTAFRSELQSAAQPVIQEWVKKMGPKGEELLSQYHAAVAKKVASN</sequence>
<dbReference type="InterPro" id="IPR038404">
    <property type="entry name" value="TRAP_DctP_sf"/>
</dbReference>
<proteinExistence type="predicted"/>
<reference evidence="3 4" key="1">
    <citation type="submission" date="2018-11" db="EMBL/GenBank/DDBJ databases">
        <title>The draft genome sequence of Amphritea balenae JAMM 1525T.</title>
        <authorList>
            <person name="Fang Z."/>
            <person name="Zhang Y."/>
            <person name="Han X."/>
        </authorList>
    </citation>
    <scope>NUCLEOTIDE SEQUENCE [LARGE SCALE GENOMIC DNA]</scope>
    <source>
        <strain evidence="3 4">JAMM 1525</strain>
    </source>
</reference>
<dbReference type="InterPro" id="IPR018389">
    <property type="entry name" value="DctP_fam"/>
</dbReference>
<dbReference type="PANTHER" id="PTHR33376:SF4">
    <property type="entry name" value="SIALIC ACID-BINDING PERIPLASMIC PROTEIN SIAP"/>
    <property type="match status" value="1"/>
</dbReference>
<keyword evidence="1 2" id="KW-0732">Signal</keyword>
<dbReference type="Pfam" id="PF03480">
    <property type="entry name" value="DctP"/>
    <property type="match status" value="1"/>
</dbReference>
<evidence type="ECO:0000313" key="4">
    <source>
        <dbReference type="Proteomes" id="UP000267535"/>
    </source>
</evidence>
<protein>
    <submittedName>
        <fullName evidence="3">TRAP transporter substrate-binding protein DctP</fullName>
    </submittedName>
</protein>
<evidence type="ECO:0000256" key="1">
    <source>
        <dbReference type="ARBA" id="ARBA00022729"/>
    </source>
</evidence>
<keyword evidence="4" id="KW-1185">Reference proteome</keyword>
<dbReference type="GO" id="GO:0055085">
    <property type="term" value="P:transmembrane transport"/>
    <property type="evidence" value="ECO:0007669"/>
    <property type="project" value="InterPro"/>
</dbReference>
<dbReference type="RefSeq" id="WP_124924510.1">
    <property type="nucleotide sequence ID" value="NZ_BMOH01000001.1"/>
</dbReference>
<dbReference type="NCBIfam" id="NF037995">
    <property type="entry name" value="TRAP_S1"/>
    <property type="match status" value="1"/>
</dbReference>
<feature type="chain" id="PRO_5017967674" evidence="2">
    <location>
        <begin position="26"/>
        <end position="338"/>
    </location>
</feature>
<comment type="caution">
    <text evidence="3">The sequence shown here is derived from an EMBL/GenBank/DDBJ whole genome shotgun (WGS) entry which is preliminary data.</text>
</comment>
<dbReference type="CDD" id="cd13602">
    <property type="entry name" value="PBP2_TRAP_BpDctp6_7"/>
    <property type="match status" value="1"/>
</dbReference>
<dbReference type="Proteomes" id="UP000267535">
    <property type="component" value="Unassembled WGS sequence"/>
</dbReference>
<dbReference type="EMBL" id="RQXV01000001">
    <property type="protein sequence ID" value="RRD01437.1"/>
    <property type="molecule type" value="Genomic_DNA"/>
</dbReference>
<accession>A0A3P1SW46</accession>
<evidence type="ECO:0000256" key="2">
    <source>
        <dbReference type="SAM" id="SignalP"/>
    </source>
</evidence>
<dbReference type="PANTHER" id="PTHR33376">
    <property type="match status" value="1"/>
</dbReference>